<dbReference type="Proteomes" id="UP001409585">
    <property type="component" value="Unassembled WGS sequence"/>
</dbReference>
<evidence type="ECO:0000256" key="1">
    <source>
        <dbReference type="SAM" id="Phobius"/>
    </source>
</evidence>
<comment type="caution">
    <text evidence="2">The sequence shown here is derived from an EMBL/GenBank/DDBJ whole genome shotgun (WGS) entry which is preliminary data.</text>
</comment>
<keyword evidence="1" id="KW-0812">Transmembrane</keyword>
<reference evidence="3" key="1">
    <citation type="journal article" date="2019" name="Int. J. Syst. Evol. Microbiol.">
        <title>The Global Catalogue of Microorganisms (GCM) 10K type strain sequencing project: providing services to taxonomists for standard genome sequencing and annotation.</title>
        <authorList>
            <consortium name="The Broad Institute Genomics Platform"/>
            <consortium name="The Broad Institute Genome Sequencing Center for Infectious Disease"/>
            <person name="Wu L."/>
            <person name="Ma J."/>
        </authorList>
    </citation>
    <scope>NUCLEOTIDE SEQUENCE [LARGE SCALE GENOMIC DNA]</scope>
    <source>
        <strain evidence="3">JCM 19134</strain>
    </source>
</reference>
<name>A0AAV3U3P5_9ALTE</name>
<feature type="transmembrane region" description="Helical" evidence="1">
    <location>
        <begin position="180"/>
        <end position="204"/>
    </location>
</feature>
<protein>
    <submittedName>
        <fullName evidence="2">Stage II sporulation protein M</fullName>
    </submittedName>
</protein>
<organism evidence="2 3">
    <name type="scientific">Halioxenophilus aromaticivorans</name>
    <dbReference type="NCBI Taxonomy" id="1306992"/>
    <lineage>
        <taxon>Bacteria</taxon>
        <taxon>Pseudomonadati</taxon>
        <taxon>Pseudomonadota</taxon>
        <taxon>Gammaproteobacteria</taxon>
        <taxon>Alteromonadales</taxon>
        <taxon>Alteromonadaceae</taxon>
        <taxon>Halioxenophilus</taxon>
    </lineage>
</organism>
<evidence type="ECO:0000313" key="2">
    <source>
        <dbReference type="EMBL" id="GAA4945152.1"/>
    </source>
</evidence>
<proteinExistence type="predicted"/>
<dbReference type="AlphaFoldDB" id="A0AAV3U3P5"/>
<feature type="transmembrane region" description="Helical" evidence="1">
    <location>
        <begin position="261"/>
        <end position="282"/>
    </location>
</feature>
<feature type="transmembrane region" description="Helical" evidence="1">
    <location>
        <begin position="294"/>
        <end position="310"/>
    </location>
</feature>
<keyword evidence="3" id="KW-1185">Reference proteome</keyword>
<dbReference type="Pfam" id="PF01944">
    <property type="entry name" value="SpoIIM"/>
    <property type="match status" value="1"/>
</dbReference>
<feature type="transmembrane region" description="Helical" evidence="1">
    <location>
        <begin position="97"/>
        <end position="119"/>
    </location>
</feature>
<feature type="transmembrane region" description="Helical" evidence="1">
    <location>
        <begin position="216"/>
        <end position="240"/>
    </location>
</feature>
<dbReference type="PANTHER" id="PTHR35337">
    <property type="entry name" value="SLR1478 PROTEIN"/>
    <property type="match status" value="1"/>
</dbReference>
<keyword evidence="1" id="KW-0472">Membrane</keyword>
<accession>A0AAV3U3P5</accession>
<dbReference type="InterPro" id="IPR002798">
    <property type="entry name" value="SpoIIM-like"/>
</dbReference>
<sequence>MKQHEFEQLHQGLWQTLEECLANPKQPLDKHFPQQYRQLCQHLAVAKSRLYTRSLINRLNNLVVECHHILYRHNTLSEQKWLWFLVYGFPQAIRSNLNFVVTAAVLFLLPLLILGIGCYTHSELIYSVINAETVASFEAMYDPQNRSIGRERDSEEDIAMFGHYIQNNIGIGFRTFASGIVFGLGSVFVLVFNGITIGSVAGYLTQAGYEATFYQFVVGHGAFELTAIVFCGAAGLKIGFSLLAPGRFTRLQALKIASRQAVVIVYGSALMLLIAAFIEAFWSSSQSLPLSVKYSFGAAWAVLLTLYFSFSGKRYEPR</sequence>
<evidence type="ECO:0000313" key="3">
    <source>
        <dbReference type="Proteomes" id="UP001409585"/>
    </source>
</evidence>
<dbReference type="EMBL" id="BAABLX010000024">
    <property type="protein sequence ID" value="GAA4945152.1"/>
    <property type="molecule type" value="Genomic_DNA"/>
</dbReference>
<dbReference type="PANTHER" id="PTHR35337:SF1">
    <property type="entry name" value="SLR1478 PROTEIN"/>
    <property type="match status" value="1"/>
</dbReference>
<keyword evidence="1" id="KW-1133">Transmembrane helix</keyword>
<gene>
    <name evidence="2" type="ORF">GCM10025791_25380</name>
</gene>
<dbReference type="RefSeq" id="WP_345422596.1">
    <property type="nucleotide sequence ID" value="NZ_AP031496.1"/>
</dbReference>